<organism evidence="11">
    <name type="scientific">uncultured bacterium Contig160</name>
    <dbReference type="NCBI Taxonomy" id="1393469"/>
    <lineage>
        <taxon>Bacteria</taxon>
        <taxon>environmental samples</taxon>
    </lineage>
</organism>
<dbReference type="NCBIfam" id="TIGR00726">
    <property type="entry name" value="peptidoglycan editing factor PgeF"/>
    <property type="match status" value="1"/>
</dbReference>
<dbReference type="Gene3D" id="3.60.140.10">
    <property type="entry name" value="CNF1/YfiH-like putative cysteine hydrolases"/>
    <property type="match status" value="1"/>
</dbReference>
<comment type="catalytic activity">
    <reaction evidence="7">
        <text>adenosine + H2O + H(+) = inosine + NH4(+)</text>
        <dbReference type="Rhea" id="RHEA:24408"/>
        <dbReference type="ChEBI" id="CHEBI:15377"/>
        <dbReference type="ChEBI" id="CHEBI:15378"/>
        <dbReference type="ChEBI" id="CHEBI:16335"/>
        <dbReference type="ChEBI" id="CHEBI:17596"/>
        <dbReference type="ChEBI" id="CHEBI:28938"/>
        <dbReference type="EC" id="3.5.4.4"/>
    </reaction>
    <physiologicalReaction direction="left-to-right" evidence="7">
        <dbReference type="Rhea" id="RHEA:24409"/>
    </physiologicalReaction>
</comment>
<dbReference type="InterPro" id="IPR003730">
    <property type="entry name" value="Cu_polyphenol_OxRdtase"/>
</dbReference>
<evidence type="ECO:0000256" key="5">
    <source>
        <dbReference type="ARBA" id="ARBA00022801"/>
    </source>
</evidence>
<evidence type="ECO:0000256" key="3">
    <source>
        <dbReference type="ARBA" id="ARBA00022679"/>
    </source>
</evidence>
<reference evidence="11" key="1">
    <citation type="journal article" date="2013" name="PLoS ONE">
        <title>Metagenomic insights into the carbohydrate-active enzymes carried by the microorganisms adhering to solid digesta in the rumen of cows.</title>
        <authorList>
            <person name="Wang L."/>
            <person name="Hatem A."/>
            <person name="Catalyurek U.V."/>
            <person name="Morrison M."/>
            <person name="Yu Z."/>
        </authorList>
    </citation>
    <scope>NUCLEOTIDE SEQUENCE</scope>
</reference>
<evidence type="ECO:0000256" key="2">
    <source>
        <dbReference type="ARBA" id="ARBA00007353"/>
    </source>
</evidence>
<dbReference type="SUPFAM" id="SSF64438">
    <property type="entry name" value="CNF1/YfiH-like putative cysteine hydrolases"/>
    <property type="match status" value="1"/>
</dbReference>
<keyword evidence="6" id="KW-0862">Zinc</keyword>
<comment type="catalytic activity">
    <reaction evidence="9">
        <text>S-methyl-5'-thioadenosine + phosphate = 5-(methylsulfanyl)-alpha-D-ribose 1-phosphate + adenine</text>
        <dbReference type="Rhea" id="RHEA:11852"/>
        <dbReference type="ChEBI" id="CHEBI:16708"/>
        <dbReference type="ChEBI" id="CHEBI:17509"/>
        <dbReference type="ChEBI" id="CHEBI:43474"/>
        <dbReference type="ChEBI" id="CHEBI:58533"/>
        <dbReference type="EC" id="2.4.2.28"/>
    </reaction>
    <physiologicalReaction direction="left-to-right" evidence="9">
        <dbReference type="Rhea" id="RHEA:11853"/>
    </physiologicalReaction>
</comment>
<dbReference type="GO" id="GO:0016787">
    <property type="term" value="F:hydrolase activity"/>
    <property type="evidence" value="ECO:0007669"/>
    <property type="project" value="UniProtKB-KW"/>
</dbReference>
<dbReference type="AlphaFoldDB" id="W0FN36"/>
<dbReference type="EMBL" id="KC246787">
    <property type="protein sequence ID" value="AHF24222.1"/>
    <property type="molecule type" value="Genomic_DNA"/>
</dbReference>
<comment type="catalytic activity">
    <reaction evidence="8">
        <text>adenosine + phosphate = alpha-D-ribose 1-phosphate + adenine</text>
        <dbReference type="Rhea" id="RHEA:27642"/>
        <dbReference type="ChEBI" id="CHEBI:16335"/>
        <dbReference type="ChEBI" id="CHEBI:16708"/>
        <dbReference type="ChEBI" id="CHEBI:43474"/>
        <dbReference type="ChEBI" id="CHEBI:57720"/>
        <dbReference type="EC" id="2.4.2.1"/>
    </reaction>
    <physiologicalReaction direction="left-to-right" evidence="8">
        <dbReference type="Rhea" id="RHEA:27643"/>
    </physiologicalReaction>
</comment>
<evidence type="ECO:0000313" key="11">
    <source>
        <dbReference type="EMBL" id="AHF24222.1"/>
    </source>
</evidence>
<keyword evidence="3" id="KW-0808">Transferase</keyword>
<comment type="catalytic activity">
    <reaction evidence="1">
        <text>inosine + phosphate = alpha-D-ribose 1-phosphate + hypoxanthine</text>
        <dbReference type="Rhea" id="RHEA:27646"/>
        <dbReference type="ChEBI" id="CHEBI:17368"/>
        <dbReference type="ChEBI" id="CHEBI:17596"/>
        <dbReference type="ChEBI" id="CHEBI:43474"/>
        <dbReference type="ChEBI" id="CHEBI:57720"/>
        <dbReference type="EC" id="2.4.2.1"/>
    </reaction>
    <physiologicalReaction direction="left-to-right" evidence="1">
        <dbReference type="Rhea" id="RHEA:27647"/>
    </physiologicalReaction>
</comment>
<proteinExistence type="inferred from homology"/>
<keyword evidence="5" id="KW-0378">Hydrolase</keyword>
<evidence type="ECO:0000256" key="1">
    <source>
        <dbReference type="ARBA" id="ARBA00000553"/>
    </source>
</evidence>
<dbReference type="PANTHER" id="PTHR30616">
    <property type="entry name" value="UNCHARACTERIZED PROTEIN YFIH"/>
    <property type="match status" value="1"/>
</dbReference>
<keyword evidence="4" id="KW-0479">Metal-binding</keyword>
<accession>W0FN36</accession>
<dbReference type="GO" id="GO:0005507">
    <property type="term" value="F:copper ion binding"/>
    <property type="evidence" value="ECO:0007669"/>
    <property type="project" value="TreeGrafter"/>
</dbReference>
<evidence type="ECO:0000256" key="10">
    <source>
        <dbReference type="RuleBase" id="RU361274"/>
    </source>
</evidence>
<evidence type="ECO:0000256" key="4">
    <source>
        <dbReference type="ARBA" id="ARBA00022723"/>
    </source>
</evidence>
<evidence type="ECO:0000256" key="9">
    <source>
        <dbReference type="ARBA" id="ARBA00049893"/>
    </source>
</evidence>
<evidence type="ECO:0000256" key="6">
    <source>
        <dbReference type="ARBA" id="ARBA00022833"/>
    </source>
</evidence>
<sequence length="268" mass="28848">MSFTVHRDGALEYLRADALAGAIHCFSTRFGGVSTGYLKSLNLGVHRGDTPENVEKNYEILGAAVGFRPENLVFTHQIHSDIVRRVGAADRGEGLARPVPLDCDGLITDEPDVALAVFSADCTPILLHDPVRGAVGAVHAGWRGTAAGIAAKAVEAMIREFGSDPADLHAAIGPCIGQCCFETGPEVPEAMRKALGGAAEEAIRPAGEKYYVNLKELNRLWLRRCGVGRIDVSPDCTHCQPDRFWSHRHTGFERGAQAAIIQLSARKE</sequence>
<comment type="similarity">
    <text evidence="2 10">Belongs to the purine nucleoside phosphorylase YfiH/LACC1 family.</text>
</comment>
<dbReference type="InterPro" id="IPR038371">
    <property type="entry name" value="Cu_polyphenol_OxRdtase_sf"/>
</dbReference>
<evidence type="ECO:0000256" key="8">
    <source>
        <dbReference type="ARBA" id="ARBA00048968"/>
    </source>
</evidence>
<dbReference type="GO" id="GO:0017061">
    <property type="term" value="F:S-methyl-5-thioadenosine phosphorylase activity"/>
    <property type="evidence" value="ECO:0007669"/>
    <property type="project" value="UniProtKB-EC"/>
</dbReference>
<dbReference type="InterPro" id="IPR011324">
    <property type="entry name" value="Cytotoxic_necrot_fac-like_cat"/>
</dbReference>
<name>W0FN36_9BACT</name>
<dbReference type="PANTHER" id="PTHR30616:SF2">
    <property type="entry name" value="PURINE NUCLEOSIDE PHOSPHORYLASE LACC1"/>
    <property type="match status" value="1"/>
</dbReference>
<dbReference type="CDD" id="cd16833">
    <property type="entry name" value="YfiH"/>
    <property type="match status" value="1"/>
</dbReference>
<evidence type="ECO:0000256" key="7">
    <source>
        <dbReference type="ARBA" id="ARBA00047989"/>
    </source>
</evidence>
<dbReference type="Pfam" id="PF02578">
    <property type="entry name" value="Cu-oxidase_4"/>
    <property type="match status" value="1"/>
</dbReference>
<protein>
    <recommendedName>
        <fullName evidence="10">Purine nucleoside phosphorylase</fullName>
    </recommendedName>
</protein>